<feature type="domain" description="Apple" evidence="1">
    <location>
        <begin position="248"/>
        <end position="310"/>
    </location>
</feature>
<dbReference type="InterPro" id="IPR035992">
    <property type="entry name" value="Ricin_B-like_lectins"/>
</dbReference>
<reference evidence="2" key="1">
    <citation type="submission" date="2021-02" db="EMBL/GenBank/DDBJ databases">
        <authorList>
            <person name="Dougan E. K."/>
            <person name="Rhodes N."/>
            <person name="Thang M."/>
            <person name="Chan C."/>
        </authorList>
    </citation>
    <scope>NUCLEOTIDE SEQUENCE</scope>
</reference>
<feature type="domain" description="Apple" evidence="1">
    <location>
        <begin position="739"/>
        <end position="806"/>
    </location>
</feature>
<dbReference type="PROSITE" id="PS50231">
    <property type="entry name" value="RICIN_B_LECTIN"/>
    <property type="match status" value="1"/>
</dbReference>
<dbReference type="CDD" id="cd00161">
    <property type="entry name" value="beta-trefoil_Ricin-like"/>
    <property type="match status" value="1"/>
</dbReference>
<protein>
    <recommendedName>
        <fullName evidence="1">Apple domain-containing protein</fullName>
    </recommendedName>
</protein>
<keyword evidence="3" id="KW-1185">Reference proteome</keyword>
<evidence type="ECO:0000259" key="1">
    <source>
        <dbReference type="PROSITE" id="PS50948"/>
    </source>
</evidence>
<dbReference type="EMBL" id="CAJNIZ010044033">
    <property type="protein sequence ID" value="CAE7675843.1"/>
    <property type="molecule type" value="Genomic_DNA"/>
</dbReference>
<evidence type="ECO:0000313" key="2">
    <source>
        <dbReference type="EMBL" id="CAE7675843.1"/>
    </source>
</evidence>
<comment type="caution">
    <text evidence="2">The sequence shown here is derived from an EMBL/GenBank/DDBJ whole genome shotgun (WGS) entry which is preliminary data.</text>
</comment>
<gene>
    <name evidence="2" type="ORF">SPIL2461_LOCUS18729</name>
</gene>
<name>A0A812WMY1_SYMPI</name>
<organism evidence="2 3">
    <name type="scientific">Symbiodinium pilosum</name>
    <name type="common">Dinoflagellate</name>
    <dbReference type="NCBI Taxonomy" id="2952"/>
    <lineage>
        <taxon>Eukaryota</taxon>
        <taxon>Sar</taxon>
        <taxon>Alveolata</taxon>
        <taxon>Dinophyceae</taxon>
        <taxon>Suessiales</taxon>
        <taxon>Symbiodiniaceae</taxon>
        <taxon>Symbiodinium</taxon>
    </lineage>
</organism>
<feature type="domain" description="Apple" evidence="1">
    <location>
        <begin position="166"/>
        <end position="231"/>
    </location>
</feature>
<dbReference type="SMART" id="SM00473">
    <property type="entry name" value="PAN_AP"/>
    <property type="match status" value="8"/>
</dbReference>
<sequence length="1382" mass="150947">MTLLNLASLAGPDVTPTLESCQNLCISTAACKGIEYRNGWCEIWRRPEGIGAVAVSPGADCLRYEPFVDVEGGLDRVCRGADPADSWSSYYEVSAAASLRECKDACLSRWNCQGIEYRRGRCEVWTRPAGIQASAPSVGSLCLRLGTLTQATDAFLAFQGGSDRSCRGSNPSDDQLSYYDWHGPAAVETLEQCKLRCAATPSCRAIDFSAEGCKVWTREVQSSAEVANYTCLLFEPFQPVNGGDGRECRGEDASDISSSDYTQSSAASLASCRLTCAETSGCTGISYDGTNCRVWTTGIRASVALEGSTCLRYEAFIDVNGGQDQSCRGGHIFDNSASYYRSYTLSQIPNLESCKVECVGRASCKGLDFSALTGCKVWSRVQGIEATAPTPGSTCVRYGVPDPLRSADAFPGMDGGVNRACRGANESDNSDQNWIFYPISQVRTLEACQLRCIFKPGCVGVEFNLWGCEVWMRPGGIQASVYAAGYQCFRFKPFVSADGFEDRACRGSDVSDNLGSYLIFYGRTADGPYDGQRSTCEHLCASTSGCKGIEFSPGHCEVWTREEGIGATAASTGASCLRPLEGNLSTDCKQLCMSTPGCNGIEYSNFGRCELWTRARGIGSSSAAVGFVCMRYGSWDPSDVIDGFLPADGALDRACRGQNRTDMDPSHFSFYAPDIAPSLGACKAICTVTPGCKGVEYSDFGCEVWTRKEGIEATAEVVGFQCYRYAAFEPVDGGQDRACRGADSQDASSENYIFHSTSEAPSLDSCQARCVARPGCRGVSYDSNGCQLWTRPFGIEATVASPESSCFRHEPFTAADGGKDRSCRGAQPWDDNPEHYREAMLSLPTLAACKVACVNSPGCKGIEFQPTGKCLIWTRPGGIDATATAFGSICLRHGATQAGASEEGSLVGQIHLASDPRLCLQVAGTSNGDALQVGQCTTATRFMMYTDDTAQIRLADDSTKCLDVSGGVRSNGTRIQIWSCETPVNGNMQFLLPDIGVGQIRWATHLEMCLQPLSQELGSQVVLYNCRRASGNSRLVMPSGEWRTVRKPKFVAHYLPWFLGNNVDEACTRSGPACPYAHDHWCSSYGNSYYASYLGAYDITGPDVIDIQLDLMKASGLDGLWIDYQMPTWEAVTDRLVAGLKARGMGFAIMVDSATFPDVMTMVGEKVANWTKEPHYYRHQGLPIVPMWNNNFTIFTPLPVNAIYISRYEFDPPEWASDTYTWVQDDYLVRYYEQDHPVVSSGSAFRGYRDCYFDKTLKEPNVTQLDITLNRARQHRPEYVQLVTWNDYTEGTQLEPSWIRREGECVDVCGELLACTYFQRFILKCAPPPPPPTQPTFMMPIILLISPAINHVILPLPNPHYGDAYDLMYSGKLRSQWATGTS</sequence>
<proteinExistence type="predicted"/>
<dbReference type="Gene3D" id="3.50.4.10">
    <property type="entry name" value="Hepatocyte Growth Factor"/>
    <property type="match status" value="1"/>
</dbReference>
<dbReference type="Pfam" id="PF00024">
    <property type="entry name" value="PAN_1"/>
    <property type="match status" value="1"/>
</dbReference>
<dbReference type="Pfam" id="PF14295">
    <property type="entry name" value="PAN_4"/>
    <property type="match status" value="7"/>
</dbReference>
<dbReference type="InterPro" id="IPR003609">
    <property type="entry name" value="Pan_app"/>
</dbReference>
<dbReference type="OrthoDB" id="406152at2759"/>
<dbReference type="Proteomes" id="UP000649617">
    <property type="component" value="Unassembled WGS sequence"/>
</dbReference>
<dbReference type="InterPro" id="IPR000772">
    <property type="entry name" value="Ricin_B_lectin"/>
</dbReference>
<dbReference type="Gene3D" id="3.20.20.80">
    <property type="entry name" value="Glycosidases"/>
    <property type="match status" value="1"/>
</dbReference>
<evidence type="ECO:0000313" key="3">
    <source>
        <dbReference type="Proteomes" id="UP000649617"/>
    </source>
</evidence>
<dbReference type="PROSITE" id="PS50948">
    <property type="entry name" value="PAN"/>
    <property type="match status" value="3"/>
</dbReference>
<dbReference type="SUPFAM" id="SSF50370">
    <property type="entry name" value="Ricin B-like lectins"/>
    <property type="match status" value="1"/>
</dbReference>
<accession>A0A812WMY1</accession>
<dbReference type="Gene3D" id="2.80.10.50">
    <property type="match status" value="1"/>
</dbReference>
<dbReference type="Pfam" id="PF00652">
    <property type="entry name" value="Ricin_B_lectin"/>
    <property type="match status" value="1"/>
</dbReference>
<dbReference type="SMART" id="SM00458">
    <property type="entry name" value="RICIN"/>
    <property type="match status" value="1"/>
</dbReference>